<accession>A0A0G0VB30</accession>
<sequence length="142" mass="15753">MSNIQPSVAFFLELGRTQAIMARRFDSGLGGLGLTEFMILYHLSTAENERMRRIDLAEKVGLTPSGVTRLLAPMEKVGLIKREAYAEDARVSQVMLVSGGKRKLEEGMERAEVLTEDIFSAVGIKNPKALLETLRKLGKIRC</sequence>
<dbReference type="PROSITE" id="PS50995">
    <property type="entry name" value="HTH_MARR_2"/>
    <property type="match status" value="1"/>
</dbReference>
<comment type="caution">
    <text evidence="2">The sequence shown here is derived from an EMBL/GenBank/DDBJ whole genome shotgun (WGS) entry which is preliminary data.</text>
</comment>
<protein>
    <submittedName>
        <fullName evidence="2">Transcriptional regulator, MarR family</fullName>
    </submittedName>
</protein>
<dbReference type="SMART" id="SM00347">
    <property type="entry name" value="HTH_MARR"/>
    <property type="match status" value="1"/>
</dbReference>
<dbReference type="PRINTS" id="PR00598">
    <property type="entry name" value="HTHMARR"/>
</dbReference>
<dbReference type="Gene3D" id="1.10.10.10">
    <property type="entry name" value="Winged helix-like DNA-binding domain superfamily/Winged helix DNA-binding domain"/>
    <property type="match status" value="1"/>
</dbReference>
<dbReference type="AlphaFoldDB" id="A0A0G0VB30"/>
<dbReference type="GO" id="GO:0006950">
    <property type="term" value="P:response to stress"/>
    <property type="evidence" value="ECO:0007669"/>
    <property type="project" value="TreeGrafter"/>
</dbReference>
<gene>
    <name evidence="2" type="ORF">UU48_C0006G0153</name>
</gene>
<dbReference type="SUPFAM" id="SSF46785">
    <property type="entry name" value="Winged helix' DNA-binding domain"/>
    <property type="match status" value="1"/>
</dbReference>
<dbReference type="InterPro" id="IPR036388">
    <property type="entry name" value="WH-like_DNA-bd_sf"/>
</dbReference>
<reference evidence="2 3" key="1">
    <citation type="journal article" date="2015" name="Nature">
        <title>rRNA introns, odd ribosomes, and small enigmatic genomes across a large radiation of phyla.</title>
        <authorList>
            <person name="Brown C.T."/>
            <person name="Hug L.A."/>
            <person name="Thomas B.C."/>
            <person name="Sharon I."/>
            <person name="Castelle C.J."/>
            <person name="Singh A."/>
            <person name="Wilkins M.J."/>
            <person name="Williams K.H."/>
            <person name="Banfield J.F."/>
        </authorList>
    </citation>
    <scope>NUCLEOTIDE SEQUENCE [LARGE SCALE GENOMIC DNA]</scope>
</reference>
<name>A0A0G0VB30_9BACT</name>
<dbReference type="PANTHER" id="PTHR33164">
    <property type="entry name" value="TRANSCRIPTIONAL REGULATOR, MARR FAMILY"/>
    <property type="match status" value="1"/>
</dbReference>
<dbReference type="GO" id="GO:0003700">
    <property type="term" value="F:DNA-binding transcription factor activity"/>
    <property type="evidence" value="ECO:0007669"/>
    <property type="project" value="InterPro"/>
</dbReference>
<dbReference type="PANTHER" id="PTHR33164:SF43">
    <property type="entry name" value="HTH-TYPE TRANSCRIPTIONAL REPRESSOR YETL"/>
    <property type="match status" value="1"/>
</dbReference>
<evidence type="ECO:0000259" key="1">
    <source>
        <dbReference type="PROSITE" id="PS50995"/>
    </source>
</evidence>
<dbReference type="InterPro" id="IPR036390">
    <property type="entry name" value="WH_DNA-bd_sf"/>
</dbReference>
<evidence type="ECO:0000313" key="3">
    <source>
        <dbReference type="Proteomes" id="UP000034746"/>
    </source>
</evidence>
<dbReference type="InterPro" id="IPR039422">
    <property type="entry name" value="MarR/SlyA-like"/>
</dbReference>
<dbReference type="InterPro" id="IPR000835">
    <property type="entry name" value="HTH_MarR-typ"/>
</dbReference>
<evidence type="ECO:0000313" key="2">
    <source>
        <dbReference type="EMBL" id="KKR98113.1"/>
    </source>
</evidence>
<dbReference type="EMBL" id="LCAU01000006">
    <property type="protein sequence ID" value="KKR98113.1"/>
    <property type="molecule type" value="Genomic_DNA"/>
</dbReference>
<feature type="domain" description="HTH marR-type" evidence="1">
    <location>
        <begin position="7"/>
        <end position="139"/>
    </location>
</feature>
<dbReference type="Proteomes" id="UP000034746">
    <property type="component" value="Unassembled WGS sequence"/>
</dbReference>
<proteinExistence type="predicted"/>
<dbReference type="Pfam" id="PF01047">
    <property type="entry name" value="MarR"/>
    <property type="match status" value="1"/>
</dbReference>
<organism evidence="2 3">
    <name type="scientific">Candidatus Uhrbacteria bacterium GW2011_GWF2_41_16</name>
    <dbReference type="NCBI Taxonomy" id="1618997"/>
    <lineage>
        <taxon>Bacteria</taxon>
        <taxon>Candidatus Uhriibacteriota</taxon>
    </lineage>
</organism>